<dbReference type="SUPFAM" id="SSF53850">
    <property type="entry name" value="Periplasmic binding protein-like II"/>
    <property type="match status" value="1"/>
</dbReference>
<dbReference type="Pfam" id="PF13416">
    <property type="entry name" value="SBP_bac_8"/>
    <property type="match status" value="1"/>
</dbReference>
<dbReference type="AlphaFoldDB" id="A0A841RR89"/>
<gene>
    <name evidence="3" type="ORF">GGQ92_003161</name>
</gene>
<keyword evidence="4" id="KW-1185">Reference proteome</keyword>
<evidence type="ECO:0000256" key="1">
    <source>
        <dbReference type="ARBA" id="ARBA00008520"/>
    </source>
</evidence>
<comment type="caution">
    <text evidence="3">The sequence shown here is derived from an EMBL/GenBank/DDBJ whole genome shotgun (WGS) entry which is preliminary data.</text>
</comment>
<reference evidence="3 4" key="1">
    <citation type="submission" date="2020-08" db="EMBL/GenBank/DDBJ databases">
        <title>Genomic Encyclopedia of Type Strains, Phase IV (KMG-IV): sequencing the most valuable type-strain genomes for metagenomic binning, comparative biology and taxonomic classification.</title>
        <authorList>
            <person name="Goeker M."/>
        </authorList>
    </citation>
    <scope>NUCLEOTIDE SEQUENCE [LARGE SCALE GENOMIC DNA]</scope>
    <source>
        <strain evidence="3 4">DSM 11805</strain>
    </source>
</reference>
<dbReference type="PANTHER" id="PTHR43649:SF29">
    <property type="entry name" value="OSMOPROTECTIVE COMPOUNDS-BINDING PROTEIN GGTB"/>
    <property type="match status" value="1"/>
</dbReference>
<protein>
    <submittedName>
        <fullName evidence="3">Raffinose/stachyose/melibiose transport system substrate-binding protein</fullName>
    </submittedName>
</protein>
<organism evidence="3 4">
    <name type="scientific">Gracilibacillus halotolerans</name>
    <dbReference type="NCBI Taxonomy" id="74386"/>
    <lineage>
        <taxon>Bacteria</taxon>
        <taxon>Bacillati</taxon>
        <taxon>Bacillota</taxon>
        <taxon>Bacilli</taxon>
        <taxon>Bacillales</taxon>
        <taxon>Bacillaceae</taxon>
        <taxon>Gracilibacillus</taxon>
    </lineage>
</organism>
<comment type="similarity">
    <text evidence="1">Belongs to the bacterial solute-binding protein 1 family.</text>
</comment>
<name>A0A841RR89_9BACI</name>
<keyword evidence="2" id="KW-0813">Transport</keyword>
<proteinExistence type="inferred from homology"/>
<dbReference type="EMBL" id="JACHON010000032">
    <property type="protein sequence ID" value="MBB6514337.1"/>
    <property type="molecule type" value="Genomic_DNA"/>
</dbReference>
<accession>A0A841RR89</accession>
<dbReference type="Gene3D" id="3.40.190.10">
    <property type="entry name" value="Periplasmic binding protein-like II"/>
    <property type="match status" value="2"/>
</dbReference>
<sequence>MIKLQNSYYVALIFGLALFLIGCQDAEDVGDDDWVEDVSSPTETEEDTELILRHAIESEEEINILRDAIENVESNINATITMNPQGAELYHAILEEEIEEGGFPHIIEVIMAADGPFIKENREHFLDLTDYLEEIGLKDSFYSLDGFTIDGRIYGLPVRGVSYHLFYNKELVEELGGVPATWDDLVTLMKEASQAGYNPLMMDAQGYRYLDLFEGLLPLTVSEEKLNELINGEASWTDEEFIRLFESIEEITQLEIPVIETESEGDPTQIIESFLTGDSVFIYTNHSVEELQEGYPQMDGNIGVMSIPSVAGFNSDSSSFIHGHFMDGFAFSADVTTEEEEMIYEFIEAFWTEEVISNYSVEFGYLPSMRMDLKSTNELLQDITNLNNEATRVYPSISTFFPYDYEREILLTLQGVATGNKSANESVERLQHYHENYEETE</sequence>
<dbReference type="InterPro" id="IPR050490">
    <property type="entry name" value="Bact_solute-bd_prot1"/>
</dbReference>
<evidence type="ECO:0000313" key="3">
    <source>
        <dbReference type="EMBL" id="MBB6514337.1"/>
    </source>
</evidence>
<dbReference type="RefSeq" id="WP_184251152.1">
    <property type="nucleotide sequence ID" value="NZ_BAAACU010000031.1"/>
</dbReference>
<dbReference type="PANTHER" id="PTHR43649">
    <property type="entry name" value="ARABINOSE-BINDING PROTEIN-RELATED"/>
    <property type="match status" value="1"/>
</dbReference>
<evidence type="ECO:0000313" key="4">
    <source>
        <dbReference type="Proteomes" id="UP000572212"/>
    </source>
</evidence>
<evidence type="ECO:0000256" key="2">
    <source>
        <dbReference type="ARBA" id="ARBA00022448"/>
    </source>
</evidence>
<dbReference type="InterPro" id="IPR006059">
    <property type="entry name" value="SBP"/>
</dbReference>
<dbReference type="Proteomes" id="UP000572212">
    <property type="component" value="Unassembled WGS sequence"/>
</dbReference>
<dbReference type="PROSITE" id="PS51257">
    <property type="entry name" value="PROKAR_LIPOPROTEIN"/>
    <property type="match status" value="1"/>
</dbReference>